<sequence length="170" mass="18791">MKRALDMVNTMVTKPAGKVDTRIVDVSKESDVQAAVNPLDAWGGANIMFNNGGIMHTKDGDAEEISTNIWDLTMDIYVKGMVAIMGAAMPQLAYATSKSAVLDLTRELAISHAREGRSCKTQHTIAYRFNSLCPALLNTPMLQEWLGPEQPKWYRQEVHFSSGRFGEAVE</sequence>
<evidence type="ECO:0000313" key="4">
    <source>
        <dbReference type="EMBL" id="RSL42044.1"/>
    </source>
</evidence>
<dbReference type="AlphaFoldDB" id="A0A428NMP5"/>
<protein>
    <submittedName>
        <fullName evidence="4">Uncharacterized protein</fullName>
    </submittedName>
</protein>
<evidence type="ECO:0000313" key="5">
    <source>
        <dbReference type="Proteomes" id="UP000288168"/>
    </source>
</evidence>
<dbReference type="PANTHER" id="PTHR43180:SF63">
    <property type="entry name" value="DEHYDROGENASE_REDUCTASE FAMILY PROTEIN, PUTATIVE (AFU_ORTHOLOGUE AFUA_6G03520)-RELATED"/>
    <property type="match status" value="1"/>
</dbReference>
<dbReference type="PRINTS" id="PR00081">
    <property type="entry name" value="GDHRDH"/>
</dbReference>
<dbReference type="EMBL" id="NKCI01000386">
    <property type="protein sequence ID" value="RSL42044.1"/>
    <property type="molecule type" value="Genomic_DNA"/>
</dbReference>
<gene>
    <name evidence="4" type="ORF">CEP54_015622</name>
</gene>
<comment type="caution">
    <text evidence="4">The sequence shown here is derived from an EMBL/GenBank/DDBJ whole genome shotgun (WGS) entry which is preliminary data.</text>
</comment>
<dbReference type="Pfam" id="PF13561">
    <property type="entry name" value="adh_short_C2"/>
    <property type="match status" value="1"/>
</dbReference>
<accession>A0A428NMP5</accession>
<dbReference type="OrthoDB" id="417891at2759"/>
<proteinExistence type="inferred from homology"/>
<dbReference type="STRING" id="1325734.A0A428NMP5"/>
<dbReference type="CDD" id="cd05233">
    <property type="entry name" value="SDR_c"/>
    <property type="match status" value="1"/>
</dbReference>
<dbReference type="SUPFAM" id="SSF51735">
    <property type="entry name" value="NAD(P)-binding Rossmann-fold domains"/>
    <property type="match status" value="1"/>
</dbReference>
<comment type="similarity">
    <text evidence="1">Belongs to the short-chain dehydrogenases/reductases (SDR) family.</text>
</comment>
<reference evidence="4 5" key="1">
    <citation type="submission" date="2017-06" db="EMBL/GenBank/DDBJ databases">
        <title>Comparative genomic analysis of Ambrosia Fusariam Clade fungi.</title>
        <authorList>
            <person name="Stajich J.E."/>
            <person name="Carrillo J."/>
            <person name="Kijimoto T."/>
            <person name="Eskalen A."/>
            <person name="O'Donnell K."/>
            <person name="Kasson M."/>
        </authorList>
    </citation>
    <scope>NUCLEOTIDE SEQUENCE [LARGE SCALE GENOMIC DNA]</scope>
    <source>
        <strain evidence="4 5">NRRL62584</strain>
    </source>
</reference>
<dbReference type="GO" id="GO:0016491">
    <property type="term" value="F:oxidoreductase activity"/>
    <property type="evidence" value="ECO:0007669"/>
    <property type="project" value="UniProtKB-KW"/>
</dbReference>
<evidence type="ECO:0000256" key="1">
    <source>
        <dbReference type="ARBA" id="ARBA00006484"/>
    </source>
</evidence>
<dbReference type="Gene3D" id="3.40.50.720">
    <property type="entry name" value="NAD(P)-binding Rossmann-like Domain"/>
    <property type="match status" value="2"/>
</dbReference>
<dbReference type="InterPro" id="IPR036291">
    <property type="entry name" value="NAD(P)-bd_dom_sf"/>
</dbReference>
<name>A0A428NMP5_9HYPO</name>
<evidence type="ECO:0000256" key="3">
    <source>
        <dbReference type="ARBA" id="ARBA00023002"/>
    </source>
</evidence>
<organism evidence="4 5">
    <name type="scientific">Fusarium duplospermum</name>
    <dbReference type="NCBI Taxonomy" id="1325734"/>
    <lineage>
        <taxon>Eukaryota</taxon>
        <taxon>Fungi</taxon>
        <taxon>Dikarya</taxon>
        <taxon>Ascomycota</taxon>
        <taxon>Pezizomycotina</taxon>
        <taxon>Sordariomycetes</taxon>
        <taxon>Hypocreomycetidae</taxon>
        <taxon>Hypocreales</taxon>
        <taxon>Nectriaceae</taxon>
        <taxon>Fusarium</taxon>
        <taxon>Fusarium solani species complex</taxon>
    </lineage>
</organism>
<dbReference type="PANTHER" id="PTHR43180">
    <property type="entry name" value="3-OXOACYL-(ACYL-CARRIER-PROTEIN) REDUCTASE (AFU_ORTHOLOGUE AFUA_6G11210)"/>
    <property type="match status" value="1"/>
</dbReference>
<keyword evidence="2" id="KW-0521">NADP</keyword>
<evidence type="ECO:0000256" key="2">
    <source>
        <dbReference type="ARBA" id="ARBA00022857"/>
    </source>
</evidence>
<keyword evidence="3" id="KW-0560">Oxidoreductase</keyword>
<dbReference type="InterPro" id="IPR002347">
    <property type="entry name" value="SDR_fam"/>
</dbReference>
<keyword evidence="5" id="KW-1185">Reference proteome</keyword>
<dbReference type="Proteomes" id="UP000288168">
    <property type="component" value="Unassembled WGS sequence"/>
</dbReference>